<protein>
    <submittedName>
        <fullName evidence="1">Uncharacterized protein</fullName>
    </submittedName>
</protein>
<reference evidence="1 2" key="1">
    <citation type="journal article" date="2017" name="Nat. Microbiol.">
        <title>Natural product diversity associated with the nematode symbionts Photorhabdus and Xenorhabdus.</title>
        <authorList>
            <person name="Tobias N.J."/>
            <person name="Wolff H."/>
            <person name="Djahanschiri B."/>
            <person name="Grundmann F."/>
            <person name="Kronenwerth M."/>
            <person name="Shi Y.M."/>
            <person name="Simonyi S."/>
            <person name="Grun P."/>
            <person name="Shapiro-Ilan D."/>
            <person name="Pidot S.J."/>
            <person name="Stinear T.P."/>
            <person name="Ebersberger I."/>
            <person name="Bode H.B."/>
        </authorList>
    </citation>
    <scope>NUCLEOTIDE SEQUENCE [LARGE SCALE GENOMIC DNA]</scope>
    <source>
        <strain evidence="1 2">DSM 17907</strain>
    </source>
</reference>
<dbReference type="EMBL" id="NJCX01000042">
    <property type="protein sequence ID" value="PHM68670.1"/>
    <property type="molecule type" value="Genomic_DNA"/>
</dbReference>
<evidence type="ECO:0000313" key="1">
    <source>
        <dbReference type="EMBL" id="PHM68670.1"/>
    </source>
</evidence>
<evidence type="ECO:0000313" key="2">
    <source>
        <dbReference type="Proteomes" id="UP000221101"/>
    </source>
</evidence>
<sequence>MFQQAGTQLFAQIGGGERDVRLWDQVSHQTLITVFLCTGDHHRFPDAFTANQPVFNFAQFNAETAYLDLKIVAAKVVDIAVGQPAAEVAGLVQAGIGRG</sequence>
<accession>A0A2D0KZ19</accession>
<comment type="caution">
    <text evidence="1">The sequence shown here is derived from an EMBL/GenBank/DDBJ whole genome shotgun (WGS) entry which is preliminary data.</text>
</comment>
<organism evidence="1 2">
    <name type="scientific">Xenorhabdus kozodoii</name>
    <dbReference type="NCBI Taxonomy" id="351676"/>
    <lineage>
        <taxon>Bacteria</taxon>
        <taxon>Pseudomonadati</taxon>
        <taxon>Pseudomonadota</taxon>
        <taxon>Gammaproteobacteria</taxon>
        <taxon>Enterobacterales</taxon>
        <taxon>Morganellaceae</taxon>
        <taxon>Xenorhabdus</taxon>
    </lineage>
</organism>
<dbReference type="AntiFam" id="ANF00178">
    <property type="entry name" value="Shadow ORF (opposite dhbF)"/>
</dbReference>
<name>A0A2D0KZ19_9GAMM</name>
<gene>
    <name evidence="1" type="ORF">Xkoz_03650</name>
</gene>
<dbReference type="AlphaFoldDB" id="A0A2D0KZ19"/>
<proteinExistence type="predicted"/>
<dbReference type="Proteomes" id="UP000221101">
    <property type="component" value="Unassembled WGS sequence"/>
</dbReference>
<keyword evidence="2" id="KW-1185">Reference proteome</keyword>